<dbReference type="PANTHER" id="PTHR42982:SF1">
    <property type="entry name" value="SEC-INDEPENDENT PROTEIN TRANSLOCASE PROTEIN TATA"/>
    <property type="match status" value="1"/>
</dbReference>
<keyword evidence="5 9" id="KW-0653">Protein transport</keyword>
<name>A0A5C4S1Q9_PROVB</name>
<evidence type="ECO:0000256" key="6">
    <source>
        <dbReference type="ARBA" id="ARBA00022989"/>
    </source>
</evidence>
<keyword evidence="3 9" id="KW-1003">Cell membrane</keyword>
<dbReference type="AlphaFoldDB" id="A0A5C4S1Q9"/>
<dbReference type="Pfam" id="PF02416">
    <property type="entry name" value="TatA_B_E"/>
    <property type="match status" value="1"/>
</dbReference>
<comment type="function">
    <text evidence="9">Part of the twin-arginine translocation (Tat) system that transports large folded proteins containing a characteristic twin-arginine motif in their signal peptide across membranes. TatA could form the protein-conducting channel of the Tat system.</text>
</comment>
<keyword evidence="6 9" id="KW-1133">Transmembrane helix</keyword>
<gene>
    <name evidence="9 10" type="primary">tatA</name>
    <name evidence="10" type="ORF">FGF68_03040</name>
</gene>
<dbReference type="GO" id="GO:0008320">
    <property type="term" value="F:protein transmembrane transporter activity"/>
    <property type="evidence" value="ECO:0007669"/>
    <property type="project" value="UniProtKB-UniRule"/>
</dbReference>
<evidence type="ECO:0000256" key="1">
    <source>
        <dbReference type="ARBA" id="ARBA00004162"/>
    </source>
</evidence>
<dbReference type="Proteomes" id="UP000309544">
    <property type="component" value="Unassembled WGS sequence"/>
</dbReference>
<dbReference type="PANTHER" id="PTHR42982">
    <property type="entry name" value="SEC-INDEPENDENT PROTEIN TRANSLOCASE PROTEIN TATA"/>
    <property type="match status" value="1"/>
</dbReference>
<evidence type="ECO:0000256" key="8">
    <source>
        <dbReference type="ARBA" id="ARBA00023136"/>
    </source>
</evidence>
<dbReference type="GO" id="GO:0043953">
    <property type="term" value="P:protein transport by the Tat complex"/>
    <property type="evidence" value="ECO:0007669"/>
    <property type="project" value="UniProtKB-UniRule"/>
</dbReference>
<dbReference type="Gene3D" id="1.20.5.3310">
    <property type="match status" value="1"/>
</dbReference>
<accession>A0A5C4S1Q9</accession>
<proteinExistence type="inferred from homology"/>
<dbReference type="EMBL" id="VDCI01000002">
    <property type="protein sequence ID" value="TNJ37215.1"/>
    <property type="molecule type" value="Genomic_DNA"/>
</dbReference>
<dbReference type="HAMAP" id="MF_00236">
    <property type="entry name" value="TatA_E"/>
    <property type="match status" value="1"/>
</dbReference>
<keyword evidence="11" id="KW-1185">Reference proteome</keyword>
<comment type="subunit">
    <text evidence="9">Forms a complex with TatC.</text>
</comment>
<evidence type="ECO:0000256" key="4">
    <source>
        <dbReference type="ARBA" id="ARBA00022692"/>
    </source>
</evidence>
<dbReference type="InterPro" id="IPR003369">
    <property type="entry name" value="TatA/B/E"/>
</dbReference>
<dbReference type="GO" id="GO:0033281">
    <property type="term" value="C:TAT protein transport complex"/>
    <property type="evidence" value="ECO:0007669"/>
    <property type="project" value="UniProtKB-UniRule"/>
</dbReference>
<comment type="similarity">
    <text evidence="9">Belongs to the TatA/E family.</text>
</comment>
<evidence type="ECO:0000313" key="11">
    <source>
        <dbReference type="Proteomes" id="UP000309544"/>
    </source>
</evidence>
<reference evidence="10 11" key="1">
    <citation type="submission" date="2019-05" db="EMBL/GenBank/DDBJ databases">
        <title>Draft Whole-Genome sequence of the green sulfur bacterium Prosthecochloris vibrioformis DSM 260.</title>
        <authorList>
            <person name="Meyer T.E."/>
            <person name="Kyndt J.A."/>
        </authorList>
    </citation>
    <scope>NUCLEOTIDE SEQUENCE [LARGE SCALE GENOMIC DNA]</scope>
    <source>
        <strain evidence="10 11">DSM 260</strain>
    </source>
</reference>
<evidence type="ECO:0000256" key="2">
    <source>
        <dbReference type="ARBA" id="ARBA00022448"/>
    </source>
</evidence>
<sequence>MFGLGGQELLLILLIILLLFGAKKLPELAKGLGKGMKEFKKAQTEIEDEFNKAMEDTPVAKKEKESENRK</sequence>
<protein>
    <recommendedName>
        <fullName evidence="9">Sec-independent protein translocase protein TatA</fullName>
    </recommendedName>
</protein>
<dbReference type="PRINTS" id="PR01506">
    <property type="entry name" value="TATBPROTEIN"/>
</dbReference>
<evidence type="ECO:0000256" key="3">
    <source>
        <dbReference type="ARBA" id="ARBA00022475"/>
    </source>
</evidence>
<organism evidence="10 11">
    <name type="scientific">Prosthecochloris vibrioformis</name>
    <name type="common">Chlorobium vibrioforme</name>
    <dbReference type="NCBI Taxonomy" id="1098"/>
    <lineage>
        <taxon>Bacteria</taxon>
        <taxon>Pseudomonadati</taxon>
        <taxon>Chlorobiota</taxon>
        <taxon>Chlorobiia</taxon>
        <taxon>Chlorobiales</taxon>
        <taxon>Chlorobiaceae</taxon>
        <taxon>Prosthecochloris</taxon>
    </lineage>
</organism>
<comment type="subcellular location">
    <subcellularLocation>
        <location evidence="1 9">Cell membrane</location>
        <topology evidence="1 9">Single-pass membrane protein</topology>
    </subcellularLocation>
</comment>
<evidence type="ECO:0000256" key="9">
    <source>
        <dbReference type="HAMAP-Rule" id="MF_00236"/>
    </source>
</evidence>
<dbReference type="RefSeq" id="WP_068866506.1">
    <property type="nucleotide sequence ID" value="NZ_VDCI01000002.1"/>
</dbReference>
<keyword evidence="7 9" id="KW-0811">Translocation</keyword>
<evidence type="ECO:0000256" key="5">
    <source>
        <dbReference type="ARBA" id="ARBA00022927"/>
    </source>
</evidence>
<evidence type="ECO:0000256" key="7">
    <source>
        <dbReference type="ARBA" id="ARBA00023010"/>
    </source>
</evidence>
<comment type="caution">
    <text evidence="10">The sequence shown here is derived from an EMBL/GenBank/DDBJ whole genome shotgun (WGS) entry which is preliminary data.</text>
</comment>
<keyword evidence="2 9" id="KW-0813">Transport</keyword>
<keyword evidence="4 9" id="KW-0812">Transmembrane</keyword>
<dbReference type="NCBIfam" id="TIGR01411">
    <property type="entry name" value="tatAE"/>
    <property type="match status" value="1"/>
</dbReference>
<keyword evidence="8 9" id="KW-0472">Membrane</keyword>
<evidence type="ECO:0000313" key="10">
    <source>
        <dbReference type="EMBL" id="TNJ37215.1"/>
    </source>
</evidence>
<dbReference type="InterPro" id="IPR006312">
    <property type="entry name" value="TatA/E"/>
</dbReference>